<evidence type="ECO:0000256" key="4">
    <source>
        <dbReference type="ARBA" id="ARBA00022839"/>
    </source>
</evidence>
<organism evidence="10 11">
    <name type="scientific">Aneurinibacillus thermoaerophilus</name>
    <dbReference type="NCBI Taxonomy" id="143495"/>
    <lineage>
        <taxon>Bacteria</taxon>
        <taxon>Bacillati</taxon>
        <taxon>Bacillota</taxon>
        <taxon>Bacilli</taxon>
        <taxon>Bacillales</taxon>
        <taxon>Paenibacillaceae</taxon>
        <taxon>Aneurinibacillus group</taxon>
        <taxon>Aneurinibacillus</taxon>
    </lineage>
</organism>
<keyword evidence="7" id="KW-0175">Coiled coil</keyword>
<dbReference type="GO" id="GO:0006308">
    <property type="term" value="P:DNA catabolic process"/>
    <property type="evidence" value="ECO:0007669"/>
    <property type="project" value="UniProtKB-UniRule"/>
</dbReference>
<evidence type="ECO:0000256" key="7">
    <source>
        <dbReference type="SAM" id="Coils"/>
    </source>
</evidence>
<comment type="subcellular location">
    <subcellularLocation>
        <location evidence="5 6">Cytoplasm</location>
    </subcellularLocation>
</comment>
<gene>
    <name evidence="5" type="primary">xseA</name>
    <name evidence="10" type="ORF">SAMN04489735_104038</name>
</gene>
<dbReference type="Pfam" id="PF13742">
    <property type="entry name" value="tRNA_anti_2"/>
    <property type="match status" value="1"/>
</dbReference>
<dbReference type="InterPro" id="IPR003753">
    <property type="entry name" value="Exonuc_VII_L"/>
</dbReference>
<evidence type="ECO:0000256" key="1">
    <source>
        <dbReference type="ARBA" id="ARBA00022490"/>
    </source>
</evidence>
<evidence type="ECO:0000313" key="10">
    <source>
        <dbReference type="EMBL" id="SDH66144.1"/>
    </source>
</evidence>
<dbReference type="EC" id="3.1.11.6" evidence="5"/>
<evidence type="ECO:0000259" key="8">
    <source>
        <dbReference type="Pfam" id="PF02601"/>
    </source>
</evidence>
<dbReference type="GO" id="GO:0003676">
    <property type="term" value="F:nucleic acid binding"/>
    <property type="evidence" value="ECO:0007669"/>
    <property type="project" value="InterPro"/>
</dbReference>
<dbReference type="Pfam" id="PF02601">
    <property type="entry name" value="Exonuc_VII_L"/>
    <property type="match status" value="1"/>
</dbReference>
<keyword evidence="1 5" id="KW-0963">Cytoplasm</keyword>
<sequence>MGDTRQIFSVKDLTRYIKDTFDFDEVLQNVWVRGELSNFVHHSRGHMYFTVKDEECRIKGVMFAGYNRYLKFVPKNGTRVLIRGSVSVYERDGQYQLYAKEMQPDGIGSLYMAYEQLKQKLETEGMFDAKHKKPLPLYPTKVGIITSPTGAAVRDIITTIRRRYPVAHVLLYPVEVQGEHAVPSICRAIDEMNKRHDIDVLIVGRGGGSIEELWAFNEEAVARSIFRSQIPIISAVGHETDFTIADFAADVRAATPTAAAELAVPHLQELHRQLETLKERMAVSLRYKVDRFRERLERVRNSYVLRQPDRRVMQCEQELDRLQERLVRAVRQYGMQKRAEWKEMHSRLLSRSPVAAAKRARERAESQWQRLQRVMQVLLREQTQRLDRQLARLDALSPLKVMRRGYSLVFKEDGRRLIKSVNEATTGEQVAVRLSDGVLQCKVEDKHKSCGNMSSSSNYEIGN</sequence>
<proteinExistence type="inferred from homology"/>
<dbReference type="GO" id="GO:0008855">
    <property type="term" value="F:exodeoxyribonuclease VII activity"/>
    <property type="evidence" value="ECO:0007669"/>
    <property type="project" value="UniProtKB-UniRule"/>
</dbReference>
<evidence type="ECO:0000313" key="11">
    <source>
        <dbReference type="Proteomes" id="UP000198956"/>
    </source>
</evidence>
<keyword evidence="4 5" id="KW-0269">Exonuclease</keyword>
<name>A0A1G8E8D3_ANETH</name>
<evidence type="ECO:0000259" key="9">
    <source>
        <dbReference type="Pfam" id="PF13742"/>
    </source>
</evidence>
<comment type="subunit">
    <text evidence="5">Heterooligomer composed of large and small subunits.</text>
</comment>
<feature type="domain" description="OB-fold nucleic acid binding" evidence="9">
    <location>
        <begin position="8"/>
        <end position="103"/>
    </location>
</feature>
<dbReference type="CDD" id="cd04489">
    <property type="entry name" value="ExoVII_LU_OBF"/>
    <property type="match status" value="1"/>
</dbReference>
<evidence type="ECO:0000256" key="6">
    <source>
        <dbReference type="RuleBase" id="RU004355"/>
    </source>
</evidence>
<feature type="coiled-coil region" evidence="7">
    <location>
        <begin position="305"/>
        <end position="381"/>
    </location>
</feature>
<keyword evidence="2 5" id="KW-0540">Nuclease</keyword>
<dbReference type="EMBL" id="FNDE01000040">
    <property type="protein sequence ID" value="SDH66144.1"/>
    <property type="molecule type" value="Genomic_DNA"/>
</dbReference>
<comment type="similarity">
    <text evidence="5 6">Belongs to the XseA family.</text>
</comment>
<evidence type="ECO:0000256" key="3">
    <source>
        <dbReference type="ARBA" id="ARBA00022801"/>
    </source>
</evidence>
<dbReference type="InterPro" id="IPR020579">
    <property type="entry name" value="Exonuc_VII_lsu_C"/>
</dbReference>
<dbReference type="AlphaFoldDB" id="A0A1G8E8D3"/>
<dbReference type="PANTHER" id="PTHR30008">
    <property type="entry name" value="EXODEOXYRIBONUCLEASE 7 LARGE SUBUNIT"/>
    <property type="match status" value="1"/>
</dbReference>
<dbReference type="HAMAP" id="MF_00378">
    <property type="entry name" value="Exonuc_7_L"/>
    <property type="match status" value="1"/>
</dbReference>
<dbReference type="RefSeq" id="WP_091261146.1">
    <property type="nucleotide sequence ID" value="NZ_FNDE01000040.1"/>
</dbReference>
<reference evidence="10 11" key="1">
    <citation type="submission" date="2016-10" db="EMBL/GenBank/DDBJ databases">
        <authorList>
            <person name="de Groot N.N."/>
        </authorList>
    </citation>
    <scope>NUCLEOTIDE SEQUENCE [LARGE SCALE GENOMIC DNA]</scope>
    <source>
        <strain evidence="10 11">L 420-91</strain>
    </source>
</reference>
<comment type="function">
    <text evidence="5">Bidirectionally degrades single-stranded DNA into large acid-insoluble oligonucleotides, which are then degraded further into small acid-soluble oligonucleotides.</text>
</comment>
<feature type="domain" description="Exonuclease VII large subunit C-terminal" evidence="8">
    <location>
        <begin position="126"/>
        <end position="442"/>
    </location>
</feature>
<protein>
    <recommendedName>
        <fullName evidence="5">Exodeoxyribonuclease 7 large subunit</fullName>
        <ecNumber evidence="5">3.1.11.6</ecNumber>
    </recommendedName>
    <alternativeName>
        <fullName evidence="5">Exodeoxyribonuclease VII large subunit</fullName>
        <shortName evidence="5">Exonuclease VII large subunit</shortName>
    </alternativeName>
</protein>
<dbReference type="NCBIfam" id="TIGR00237">
    <property type="entry name" value="xseA"/>
    <property type="match status" value="1"/>
</dbReference>
<comment type="catalytic activity">
    <reaction evidence="5 6">
        <text>Exonucleolytic cleavage in either 5'- to 3'- or 3'- to 5'-direction to yield nucleoside 5'-phosphates.</text>
        <dbReference type="EC" id="3.1.11.6"/>
    </reaction>
</comment>
<keyword evidence="3 5" id="KW-0378">Hydrolase</keyword>
<dbReference type="OrthoDB" id="9802795at2"/>
<dbReference type="GO" id="GO:0005737">
    <property type="term" value="C:cytoplasm"/>
    <property type="evidence" value="ECO:0007669"/>
    <property type="project" value="UniProtKB-SubCell"/>
</dbReference>
<dbReference type="GO" id="GO:0009318">
    <property type="term" value="C:exodeoxyribonuclease VII complex"/>
    <property type="evidence" value="ECO:0007669"/>
    <property type="project" value="UniProtKB-UniRule"/>
</dbReference>
<dbReference type="Proteomes" id="UP000198956">
    <property type="component" value="Unassembled WGS sequence"/>
</dbReference>
<dbReference type="PANTHER" id="PTHR30008:SF0">
    <property type="entry name" value="EXODEOXYRIBONUCLEASE 7 LARGE SUBUNIT"/>
    <property type="match status" value="1"/>
</dbReference>
<dbReference type="InterPro" id="IPR025824">
    <property type="entry name" value="OB-fold_nuc-bd_dom"/>
</dbReference>
<evidence type="ECO:0000256" key="2">
    <source>
        <dbReference type="ARBA" id="ARBA00022722"/>
    </source>
</evidence>
<evidence type="ECO:0000256" key="5">
    <source>
        <dbReference type="HAMAP-Rule" id="MF_00378"/>
    </source>
</evidence>
<accession>A0A1G8E8D3</accession>